<dbReference type="Gene3D" id="1.25.40.10">
    <property type="entry name" value="Tetratricopeptide repeat domain"/>
    <property type="match status" value="1"/>
</dbReference>
<feature type="domain" description="DUF676" evidence="2">
    <location>
        <begin position="26"/>
        <end position="160"/>
    </location>
</feature>
<dbReference type="SUPFAM" id="SSF52540">
    <property type="entry name" value="P-loop containing nucleoside triphosphate hydrolases"/>
    <property type="match status" value="1"/>
</dbReference>
<dbReference type="InterPro" id="IPR052374">
    <property type="entry name" value="SERAC1"/>
</dbReference>
<dbReference type="OrthoDB" id="5427984at2759"/>
<dbReference type="AlphaFoldDB" id="A0A2T3AU15"/>
<dbReference type="InterPro" id="IPR011990">
    <property type="entry name" value="TPR-like_helical_dom_sf"/>
</dbReference>
<sequence>MDTAVRYGITKLHEPDDPKNVLFDLVAVHGLNGDALDTWTHKQSKVMWLRDLLPQELPNVRIMTYGYNAKFRNFTAQQDLRNISMKLLSELVDLRRTEEERNRPLVFVAHSLGGIVLGVSDFLQALLIRCPEEQARVQNATFGIIFLATPHSGSSAANSGRVIANIVAACSPLRPARGLLSHLKKDSEILFEITEDFVEKVSRLQIVSFFEMKMTTFVIFRRLVVEQRSAVLNVPNEVAIGQFADHQEIARFSSIDDRNYRPVVMRLQKLSQDISDKLTASKPETQIPLIAQTALEPIFEVPYARCSSFRGRQEVLEEMERYFNPSSPCDQLVYAITGLGGSGKTQTALQYAFRNRFKYKSGIVFFNASSTTTLIADFYRIYDLLGLGSASNKVDFLKRWFSKPNNSEWLMIFDGADDLESIRLSKYIPNTSWGHIIITSRDNAVVGLVAPRGHAMEPLGEDAAIGLLLEKSAMNSPSADDVKQARTITNLLGCLPLAIEQAGAFIRRRQKSLKDYRRLFDEQQYEVLNVTPGIGDYEKTVATVWELNFRQLERESPKASHLLLLFSFLEAGDIPETMLNRGCSTKRIWDRDGEITELAPKDAGLDLEIIDLVNNEMQFDEAIEQLLAFSLIQRNNVRHGRRVFSIHPLVQHCAAHRVDDTTRQRWQAQAVLLVAHAFPFNVYIDEDFGNIGREIFPHVPRILKEFDCVDRDCEQYSLVKRAVCVLLLSASKFHDNAWKQDSIRRVNALLMNECDSYLKAWAVHRESSILRLRGEVAGSYRALEECLHSKIFDKELDSDARWNAQQGDLVISLSENLMRDNDLARAKSELQAWQPLNIEAPSTMERMVLQSRNVMLGRLLKNQGRFNEALPYFQRLFKELSFRDYNVSTGWQMVMFSNLADCYCEVGRPDDAEAVLEAELGIIYESGWENISNGRRLQLALIETFIRRGFFKQAEECLLKLIPMFEAIAEPDILQNTGHFRVWAGLARISHLEGNWDDALVRWNRALGIVEAAGWNKGCTHGIFLYSIAQALFRIGDLDASLVTLENAKKSLAAEDRKYWIVGLGSYWYDYVVLPLGETGPNPIVIQPKNIRANAQDRLIDQLFGPWEPNTRRLPNGGDGTASIAMGTGQRKAIEASSS</sequence>
<proteinExistence type="inferred from homology"/>
<dbReference type="InterPro" id="IPR027417">
    <property type="entry name" value="P-loop_NTPase"/>
</dbReference>
<accession>A0A2T3AU15</accession>
<dbReference type="InterPro" id="IPR007751">
    <property type="entry name" value="DUF676_lipase-like"/>
</dbReference>
<dbReference type="PANTHER" id="PTHR48182:SF3">
    <property type="entry name" value="DUF676 DOMAIN-CONTAINING PROTEIN"/>
    <property type="match status" value="1"/>
</dbReference>
<dbReference type="Gene3D" id="3.40.50.1820">
    <property type="entry name" value="alpha/beta hydrolase"/>
    <property type="match status" value="1"/>
</dbReference>
<evidence type="ECO:0000259" key="3">
    <source>
        <dbReference type="Pfam" id="PF25000"/>
    </source>
</evidence>
<dbReference type="SUPFAM" id="SSF53474">
    <property type="entry name" value="alpha/beta-Hydrolases"/>
    <property type="match status" value="1"/>
</dbReference>
<evidence type="ECO:0000259" key="2">
    <source>
        <dbReference type="Pfam" id="PF05057"/>
    </source>
</evidence>
<evidence type="ECO:0000313" key="5">
    <source>
        <dbReference type="Proteomes" id="UP000241818"/>
    </source>
</evidence>
<protein>
    <submittedName>
        <fullName evidence="4">Uncharacterized protein</fullName>
    </submittedName>
</protein>
<organism evidence="4 5">
    <name type="scientific">Amorphotheca resinae ATCC 22711</name>
    <dbReference type="NCBI Taxonomy" id="857342"/>
    <lineage>
        <taxon>Eukaryota</taxon>
        <taxon>Fungi</taxon>
        <taxon>Dikarya</taxon>
        <taxon>Ascomycota</taxon>
        <taxon>Pezizomycotina</taxon>
        <taxon>Leotiomycetes</taxon>
        <taxon>Helotiales</taxon>
        <taxon>Amorphothecaceae</taxon>
        <taxon>Amorphotheca</taxon>
    </lineage>
</organism>
<dbReference type="Pfam" id="PF25000">
    <property type="entry name" value="DUF7779"/>
    <property type="match status" value="1"/>
</dbReference>
<gene>
    <name evidence="4" type="ORF">M430DRAFT_127671</name>
</gene>
<dbReference type="Pfam" id="PF05057">
    <property type="entry name" value="DUF676"/>
    <property type="match status" value="1"/>
</dbReference>
<dbReference type="EMBL" id="KZ679016">
    <property type="protein sequence ID" value="PSS10970.1"/>
    <property type="molecule type" value="Genomic_DNA"/>
</dbReference>
<dbReference type="InParanoid" id="A0A2T3AU15"/>
<evidence type="ECO:0000256" key="1">
    <source>
        <dbReference type="ARBA" id="ARBA00007920"/>
    </source>
</evidence>
<feature type="domain" description="DUF7779" evidence="3">
    <location>
        <begin position="551"/>
        <end position="661"/>
    </location>
</feature>
<dbReference type="InterPro" id="IPR056681">
    <property type="entry name" value="DUF7779"/>
</dbReference>
<name>A0A2T3AU15_AMORE</name>
<reference evidence="4 5" key="1">
    <citation type="journal article" date="2018" name="New Phytol.">
        <title>Comparative genomics and transcriptomics depict ericoid mycorrhizal fungi as versatile saprotrophs and plant mutualists.</title>
        <authorList>
            <person name="Martino E."/>
            <person name="Morin E."/>
            <person name="Grelet G.A."/>
            <person name="Kuo A."/>
            <person name="Kohler A."/>
            <person name="Daghino S."/>
            <person name="Barry K.W."/>
            <person name="Cichocki N."/>
            <person name="Clum A."/>
            <person name="Dockter R.B."/>
            <person name="Hainaut M."/>
            <person name="Kuo R.C."/>
            <person name="LaButti K."/>
            <person name="Lindahl B.D."/>
            <person name="Lindquist E.A."/>
            <person name="Lipzen A."/>
            <person name="Khouja H.R."/>
            <person name="Magnuson J."/>
            <person name="Murat C."/>
            <person name="Ohm R.A."/>
            <person name="Singer S.W."/>
            <person name="Spatafora J.W."/>
            <person name="Wang M."/>
            <person name="Veneault-Fourrey C."/>
            <person name="Henrissat B."/>
            <person name="Grigoriev I.V."/>
            <person name="Martin F.M."/>
            <person name="Perotto S."/>
        </authorList>
    </citation>
    <scope>NUCLEOTIDE SEQUENCE [LARGE SCALE GENOMIC DNA]</scope>
    <source>
        <strain evidence="4 5">ATCC 22711</strain>
    </source>
</reference>
<evidence type="ECO:0000313" key="4">
    <source>
        <dbReference type="EMBL" id="PSS10970.1"/>
    </source>
</evidence>
<keyword evidence="5" id="KW-1185">Reference proteome</keyword>
<dbReference type="PANTHER" id="PTHR48182">
    <property type="entry name" value="PROTEIN SERAC1"/>
    <property type="match status" value="1"/>
</dbReference>
<comment type="similarity">
    <text evidence="1">Belongs to the putative lipase ROG1 family.</text>
</comment>
<dbReference type="SUPFAM" id="SSF48452">
    <property type="entry name" value="TPR-like"/>
    <property type="match status" value="1"/>
</dbReference>
<dbReference type="Proteomes" id="UP000241818">
    <property type="component" value="Unassembled WGS sequence"/>
</dbReference>
<dbReference type="GeneID" id="36570115"/>
<dbReference type="RefSeq" id="XP_024718149.1">
    <property type="nucleotide sequence ID" value="XM_024862034.1"/>
</dbReference>
<dbReference type="Gene3D" id="3.40.50.300">
    <property type="entry name" value="P-loop containing nucleotide triphosphate hydrolases"/>
    <property type="match status" value="1"/>
</dbReference>
<dbReference type="InterPro" id="IPR029058">
    <property type="entry name" value="AB_hydrolase_fold"/>
</dbReference>